<accession>A0A6G9ICP2</accession>
<dbReference type="Proteomes" id="UP000501168">
    <property type="component" value="Chromosome"/>
</dbReference>
<dbReference type="RefSeq" id="WP_166917298.1">
    <property type="nucleotide sequence ID" value="NZ_CP050253.1"/>
</dbReference>
<sequence length="566" mass="66312">MFHHPDQPDVGGLISYLYNLDALKYSPKNMTHSVNMNKINEFNQYITPALMQKLINSDFVQNLQNYEYQYVGNKYTYLFEQDQVNHTIRISLAKSYRNTDKEDDFEIYHYILTHQSAVELFYQSHISIGDNFIFSQQSLQNQPEKHYEQALARFKELVMDLEVAEQNYQQQKQDRAEDFKRRIALLNTPRTFKAQTIQFSDYTFDIIDAVHAFSYIKELHGVGSDEKLYDAYSFELAETNSCFLLAKDDVNLSKFDLSEISEQITDFEVQGIIFLKNLHIQTYLMCEDLDFSPAVIVLGNLSAKNMHFCGHTHYIGGNVRGELIYAKYNHGKLHVHGGLYVSSIIAVDMKCYIGKMHAASIISRNDIYAIDDLLDEQNHEIKKLSLYPSTHIVQDILMDDISTEVLWDMDFPEDSDVIDAIINNKSVIDTTKNSNYSEFTLDIDARFNKLFNHPVMQAELPVRCKIFLNEGSETCYFYNHYVYQEHPYREIGFEDTDYHYRLRIINRIDTKEYVAYLEYLTEDNQSETYHFISQITDNFTSTKAAKLALNKAIETFYYQHPNVYKR</sequence>
<proteinExistence type="predicted"/>
<dbReference type="EMBL" id="CP050253">
    <property type="protein sequence ID" value="QIQ22001.1"/>
    <property type="molecule type" value="Genomic_DNA"/>
</dbReference>
<protein>
    <submittedName>
        <fullName evidence="2">Uncharacterized protein</fullName>
    </submittedName>
</protein>
<dbReference type="InParanoid" id="A0A6G9ICP2"/>
<dbReference type="AlphaFoldDB" id="A0A6G9ICP2"/>
<reference evidence="2 3" key="1">
    <citation type="submission" date="2020-03" db="EMBL/GenBank/DDBJ databases">
        <title>Complete genome sequence of Orbus sp. IPMB12 (BCRC 80908).</title>
        <authorList>
            <person name="Lo W.-S."/>
            <person name="Chang T.-H."/>
            <person name="Kuo C.-H."/>
        </authorList>
    </citation>
    <scope>NUCLEOTIDE SEQUENCE [LARGE SCALE GENOMIC DNA]</scope>
    <source>
        <strain evidence="2 3">IPMB12</strain>
    </source>
</reference>
<feature type="coiled-coil region" evidence="1">
    <location>
        <begin position="147"/>
        <end position="174"/>
    </location>
</feature>
<organism evidence="2 3">
    <name type="scientific">Zophobihabitans entericus</name>
    <dbReference type="NCBI Taxonomy" id="1635327"/>
    <lineage>
        <taxon>Bacteria</taxon>
        <taxon>Pseudomonadati</taxon>
        <taxon>Pseudomonadota</taxon>
        <taxon>Gammaproteobacteria</taxon>
        <taxon>Orbales</taxon>
        <taxon>Orbaceae</taxon>
        <taxon>Zophobihabitans</taxon>
    </lineage>
</organism>
<evidence type="ECO:0000313" key="3">
    <source>
        <dbReference type="Proteomes" id="UP000501168"/>
    </source>
</evidence>
<name>A0A6G9ICP2_9GAMM</name>
<dbReference type="KEGG" id="orb:IPMB12_10085"/>
<keyword evidence="1" id="KW-0175">Coiled coil</keyword>
<gene>
    <name evidence="2" type="ORF">IPMB12_10085</name>
</gene>
<keyword evidence="3" id="KW-1185">Reference proteome</keyword>
<evidence type="ECO:0000256" key="1">
    <source>
        <dbReference type="SAM" id="Coils"/>
    </source>
</evidence>
<evidence type="ECO:0000313" key="2">
    <source>
        <dbReference type="EMBL" id="QIQ22001.1"/>
    </source>
</evidence>